<dbReference type="AlphaFoldDB" id="A0A835WWP1"/>
<sequence>MSATTATAPKMETGATTSSPQGVVSPAGVVSNLVESLTALGVTLISPLLLLFIAALSVFRGIRNYGRTEMGWRS</sequence>
<dbReference type="OrthoDB" id="534551at2759"/>
<keyword evidence="2" id="KW-0472">Membrane</keyword>
<evidence type="ECO:0000313" key="4">
    <source>
        <dbReference type="Proteomes" id="UP000613740"/>
    </source>
</evidence>
<evidence type="ECO:0000256" key="1">
    <source>
        <dbReference type="SAM" id="MobiDB-lite"/>
    </source>
</evidence>
<evidence type="ECO:0000256" key="2">
    <source>
        <dbReference type="SAM" id="Phobius"/>
    </source>
</evidence>
<accession>A0A835WWP1</accession>
<keyword evidence="4" id="KW-1185">Reference proteome</keyword>
<dbReference type="EMBL" id="JAEHOD010000001">
    <property type="protein sequence ID" value="KAG2454563.1"/>
    <property type="molecule type" value="Genomic_DNA"/>
</dbReference>
<feature type="region of interest" description="Disordered" evidence="1">
    <location>
        <begin position="1"/>
        <end position="23"/>
    </location>
</feature>
<reference evidence="3" key="1">
    <citation type="journal article" date="2020" name="bioRxiv">
        <title>Comparative genomics of Chlamydomonas.</title>
        <authorList>
            <person name="Craig R.J."/>
            <person name="Hasan A.R."/>
            <person name="Ness R.W."/>
            <person name="Keightley P.D."/>
        </authorList>
    </citation>
    <scope>NUCLEOTIDE SEQUENCE</scope>
    <source>
        <strain evidence="3">CCAP 11/173</strain>
    </source>
</reference>
<organism evidence="3 4">
    <name type="scientific">Chlamydomonas schloesseri</name>
    <dbReference type="NCBI Taxonomy" id="2026947"/>
    <lineage>
        <taxon>Eukaryota</taxon>
        <taxon>Viridiplantae</taxon>
        <taxon>Chlorophyta</taxon>
        <taxon>core chlorophytes</taxon>
        <taxon>Chlorophyceae</taxon>
        <taxon>CS clade</taxon>
        <taxon>Chlamydomonadales</taxon>
        <taxon>Chlamydomonadaceae</taxon>
        <taxon>Chlamydomonas</taxon>
    </lineage>
</organism>
<keyword evidence="2" id="KW-0812">Transmembrane</keyword>
<name>A0A835WWP1_9CHLO</name>
<feature type="transmembrane region" description="Helical" evidence="2">
    <location>
        <begin position="37"/>
        <end position="59"/>
    </location>
</feature>
<proteinExistence type="predicted"/>
<dbReference type="Proteomes" id="UP000613740">
    <property type="component" value="Unassembled WGS sequence"/>
</dbReference>
<comment type="caution">
    <text evidence="3">The sequence shown here is derived from an EMBL/GenBank/DDBJ whole genome shotgun (WGS) entry which is preliminary data.</text>
</comment>
<protein>
    <submittedName>
        <fullName evidence="3">Uncharacterized protein</fullName>
    </submittedName>
</protein>
<evidence type="ECO:0000313" key="3">
    <source>
        <dbReference type="EMBL" id="KAG2454563.1"/>
    </source>
</evidence>
<gene>
    <name evidence="3" type="ORF">HYH02_000408</name>
</gene>
<keyword evidence="2" id="KW-1133">Transmembrane helix</keyword>